<name>A0AAV4SG88_9ARAC</name>
<organism evidence="1 2">
    <name type="scientific">Caerostris darwini</name>
    <dbReference type="NCBI Taxonomy" id="1538125"/>
    <lineage>
        <taxon>Eukaryota</taxon>
        <taxon>Metazoa</taxon>
        <taxon>Ecdysozoa</taxon>
        <taxon>Arthropoda</taxon>
        <taxon>Chelicerata</taxon>
        <taxon>Arachnida</taxon>
        <taxon>Araneae</taxon>
        <taxon>Araneomorphae</taxon>
        <taxon>Entelegynae</taxon>
        <taxon>Araneoidea</taxon>
        <taxon>Araneidae</taxon>
        <taxon>Caerostris</taxon>
    </lineage>
</organism>
<sequence length="83" mass="9209">MPSGDCGEIPENGCGVVWKVESEAWLWVWSNPPGVRAGYGAEDCRFHSFLGVRVGETTGRAFNLSSRSVREDGCWNYLVRNSL</sequence>
<evidence type="ECO:0000313" key="2">
    <source>
        <dbReference type="Proteomes" id="UP001054837"/>
    </source>
</evidence>
<gene>
    <name evidence="1" type="ORF">CDAR_441211</name>
</gene>
<dbReference type="EMBL" id="BPLQ01007855">
    <property type="protein sequence ID" value="GIY32785.1"/>
    <property type="molecule type" value="Genomic_DNA"/>
</dbReference>
<proteinExistence type="predicted"/>
<dbReference type="AlphaFoldDB" id="A0AAV4SG88"/>
<comment type="caution">
    <text evidence="1">The sequence shown here is derived from an EMBL/GenBank/DDBJ whole genome shotgun (WGS) entry which is preliminary data.</text>
</comment>
<reference evidence="1 2" key="1">
    <citation type="submission" date="2021-06" db="EMBL/GenBank/DDBJ databases">
        <title>Caerostris darwini draft genome.</title>
        <authorList>
            <person name="Kono N."/>
            <person name="Arakawa K."/>
        </authorList>
    </citation>
    <scope>NUCLEOTIDE SEQUENCE [LARGE SCALE GENOMIC DNA]</scope>
</reference>
<evidence type="ECO:0000313" key="1">
    <source>
        <dbReference type="EMBL" id="GIY32785.1"/>
    </source>
</evidence>
<keyword evidence="2" id="KW-1185">Reference proteome</keyword>
<protein>
    <submittedName>
        <fullName evidence="1">Uncharacterized protein</fullName>
    </submittedName>
</protein>
<dbReference type="Proteomes" id="UP001054837">
    <property type="component" value="Unassembled WGS sequence"/>
</dbReference>
<accession>A0AAV4SG88</accession>